<dbReference type="PROSITE" id="PS51257">
    <property type="entry name" value="PROKAR_LIPOPROTEIN"/>
    <property type="match status" value="1"/>
</dbReference>
<feature type="domain" description="Solute-binding protein family 5" evidence="1">
    <location>
        <begin position="95"/>
        <end position="462"/>
    </location>
</feature>
<dbReference type="InterPro" id="IPR039424">
    <property type="entry name" value="SBP_5"/>
</dbReference>
<dbReference type="GO" id="GO:1904680">
    <property type="term" value="F:peptide transmembrane transporter activity"/>
    <property type="evidence" value="ECO:0007669"/>
    <property type="project" value="TreeGrafter"/>
</dbReference>
<evidence type="ECO:0000313" key="3">
    <source>
        <dbReference type="Proteomes" id="UP000062160"/>
    </source>
</evidence>
<dbReference type="PANTHER" id="PTHR30290">
    <property type="entry name" value="PERIPLASMIC BINDING COMPONENT OF ABC TRANSPORTER"/>
    <property type="match status" value="1"/>
</dbReference>
<dbReference type="Proteomes" id="UP000062160">
    <property type="component" value="Unassembled WGS sequence"/>
</dbReference>
<dbReference type="RefSeq" id="WP_059031818.1">
    <property type="nucleotide sequence ID" value="NZ_BSDN01000003.1"/>
</dbReference>
<dbReference type="GO" id="GO:0042597">
    <property type="term" value="C:periplasmic space"/>
    <property type="evidence" value="ECO:0007669"/>
    <property type="project" value="UniProtKB-ARBA"/>
</dbReference>
<accession>A0A0U9HDZ8</accession>
<dbReference type="STRING" id="224999.GCA_001485475_00732"/>
<dbReference type="Pfam" id="PF00496">
    <property type="entry name" value="SBP_bac_5"/>
    <property type="match status" value="1"/>
</dbReference>
<organism evidence="2">
    <name type="scientific">Tepidanaerobacter syntrophicus</name>
    <dbReference type="NCBI Taxonomy" id="224999"/>
    <lineage>
        <taxon>Bacteria</taxon>
        <taxon>Bacillati</taxon>
        <taxon>Bacillota</taxon>
        <taxon>Clostridia</taxon>
        <taxon>Thermosediminibacterales</taxon>
        <taxon>Tepidanaerobacteraceae</taxon>
        <taxon>Tepidanaerobacter</taxon>
    </lineage>
</organism>
<dbReference type="InterPro" id="IPR030678">
    <property type="entry name" value="Peptide/Ni-bd"/>
</dbReference>
<evidence type="ECO:0000313" key="2">
    <source>
        <dbReference type="EMBL" id="GAQ24726.1"/>
    </source>
</evidence>
<sequence>MHKSKIIKLLCLFVVVGLLAGCVVGCGGGSNEKATPEQGSKTESSTAPVKHDVVTMVMTSAADTLNPYNISGNYGDVIFDQIFDRLVYVTASGKVLPRLADSWEMSSDYKVATFHLNKNVKWHDGEPFTADDVVFTAQLITNKDVVSNRRSYFSSIEGTDENGVAAEPSKIGVVAVDPYTLEIHFKTPTDINAFLQLDSTRIYILPKHLLKDADPAHLDADPYFQKPVGTGCCIFDKQVPGERYELTANKDYFLGTPNFNKMVIRVMDAASIVPGLMSGEVDLTSAQGEVPISDWPLLKDAKGIVPASVKSYGYQYMTINCSKEYFKDARVRRAFSMAINRKNIIDQLLFGEGVIAVGPMPPHHPYFNQAIAGDPYDPEGAKALLQEAGWDFNRELEFFVPTGNKVRENSATLIQQDLAAVGVKTKLQVMDFTTEINYLRQSKGDLGLLGGAGSIDPDDVRILLAPGTNMNFSHYDDPSLFELATEARNKPTFEERKPLYDELQKKLVEEMPYVWLYHANVLMAHRDIFENIPVEDFPNLNYAAYSWTFKE</sequence>
<evidence type="ECO:0000259" key="1">
    <source>
        <dbReference type="Pfam" id="PF00496"/>
    </source>
</evidence>
<proteinExistence type="predicted"/>
<dbReference type="SUPFAM" id="SSF53850">
    <property type="entry name" value="Periplasmic binding protein-like II"/>
    <property type="match status" value="1"/>
</dbReference>
<name>A0A0U9HDZ8_9FIRM</name>
<gene>
    <name evidence="2" type="ORF">TSYNT_6105</name>
</gene>
<dbReference type="Gene3D" id="3.90.76.10">
    <property type="entry name" value="Dipeptide-binding Protein, Domain 1"/>
    <property type="match status" value="1"/>
</dbReference>
<protein>
    <submittedName>
        <fullName evidence="2">Peptide/nickel transport system substrate-binding protein</fullName>
    </submittedName>
</protein>
<dbReference type="OrthoDB" id="9796817at2"/>
<dbReference type="GO" id="GO:0043190">
    <property type="term" value="C:ATP-binding cassette (ABC) transporter complex"/>
    <property type="evidence" value="ECO:0007669"/>
    <property type="project" value="InterPro"/>
</dbReference>
<reference evidence="2" key="1">
    <citation type="journal article" date="2016" name="Genome Announc.">
        <title>Draft Genome Sequence of the Syntrophic Lactate-Degrading Bacterium Tepidanaerobacter syntrophicus JLT.</title>
        <authorList>
            <person name="Matsuura N."/>
            <person name="Ohashi A."/>
            <person name="Tourlousse D.M."/>
            <person name="Sekiguchi Y."/>
        </authorList>
    </citation>
    <scope>NUCLEOTIDE SEQUENCE [LARGE SCALE GENOMIC DNA]</scope>
    <source>
        <strain evidence="2">JL</strain>
    </source>
</reference>
<dbReference type="Gene3D" id="3.10.105.10">
    <property type="entry name" value="Dipeptide-binding Protein, Domain 3"/>
    <property type="match status" value="1"/>
</dbReference>
<keyword evidence="3" id="KW-1185">Reference proteome</keyword>
<dbReference type="GO" id="GO:0015833">
    <property type="term" value="P:peptide transport"/>
    <property type="evidence" value="ECO:0007669"/>
    <property type="project" value="TreeGrafter"/>
</dbReference>
<dbReference type="EMBL" id="DF977000">
    <property type="protein sequence ID" value="GAQ24726.1"/>
    <property type="molecule type" value="Genomic_DNA"/>
</dbReference>
<dbReference type="PIRSF" id="PIRSF002741">
    <property type="entry name" value="MppA"/>
    <property type="match status" value="1"/>
</dbReference>
<dbReference type="Gene3D" id="3.40.190.10">
    <property type="entry name" value="Periplasmic binding protein-like II"/>
    <property type="match status" value="1"/>
</dbReference>
<dbReference type="InterPro" id="IPR000914">
    <property type="entry name" value="SBP_5_dom"/>
</dbReference>
<dbReference type="AlphaFoldDB" id="A0A0U9HDZ8"/>